<reference evidence="1 2" key="1">
    <citation type="submission" date="2007-03" db="EMBL/GenBank/DDBJ databases">
        <authorList>
            <person name="Fulton L."/>
            <person name="Clifton S."/>
            <person name="Fulton B."/>
            <person name="Xu J."/>
            <person name="Minx P."/>
            <person name="Pepin K.H."/>
            <person name="Johnson M."/>
            <person name="Thiruvilangam P."/>
            <person name="Bhonagiri V."/>
            <person name="Nash W.E."/>
            <person name="Mardis E.R."/>
            <person name="Wilson R.K."/>
        </authorList>
    </citation>
    <scope>NUCLEOTIDE SEQUENCE [LARGE SCALE GENOMIC DNA]</scope>
    <source>
        <strain evidence="1 2">DSM 13814</strain>
    </source>
</reference>
<dbReference type="EMBL" id="AAXB02000018">
    <property type="protein sequence ID" value="EDM62066.1"/>
    <property type="molecule type" value="Genomic_DNA"/>
</dbReference>
<gene>
    <name evidence="1" type="ORF">DORLON_02626</name>
</gene>
<dbReference type="HOGENOM" id="CLU_3167373_0_0_9"/>
<reference evidence="1 2" key="2">
    <citation type="submission" date="2007-04" db="EMBL/GenBank/DDBJ databases">
        <title>Draft genome sequence of Dorea longicatena (DSM 13814).</title>
        <authorList>
            <person name="Sudarsanam P."/>
            <person name="Ley R."/>
            <person name="Guruge J."/>
            <person name="Turnbaugh P.J."/>
            <person name="Mahowald M."/>
            <person name="Liep D."/>
            <person name="Gordon J."/>
        </authorList>
    </citation>
    <scope>NUCLEOTIDE SEQUENCE [LARGE SCALE GENOMIC DNA]</scope>
    <source>
        <strain evidence="1 2">DSM 13814</strain>
    </source>
</reference>
<evidence type="ECO:0000313" key="1">
    <source>
        <dbReference type="EMBL" id="EDM62066.1"/>
    </source>
</evidence>
<dbReference type="AlphaFoldDB" id="A6BJY1"/>
<protein>
    <submittedName>
        <fullName evidence="1">Uncharacterized protein</fullName>
    </submittedName>
</protein>
<comment type="caution">
    <text evidence="1">The sequence shown here is derived from an EMBL/GenBank/DDBJ whole genome shotgun (WGS) entry which is preliminary data.</text>
</comment>
<name>A6BJY1_9FIRM</name>
<proteinExistence type="predicted"/>
<dbReference type="Proteomes" id="UP000004016">
    <property type="component" value="Unassembled WGS sequence"/>
</dbReference>
<sequence>MFMVKKTGKCISGYSALGKGQEVKVWKTKIIQSRYWKSSEVIHHQVL</sequence>
<organism evidence="1 2">
    <name type="scientific">Dorea longicatena DSM 13814</name>
    <dbReference type="NCBI Taxonomy" id="411462"/>
    <lineage>
        <taxon>Bacteria</taxon>
        <taxon>Bacillati</taxon>
        <taxon>Bacillota</taxon>
        <taxon>Clostridia</taxon>
        <taxon>Lachnospirales</taxon>
        <taxon>Lachnospiraceae</taxon>
        <taxon>Dorea</taxon>
    </lineage>
</organism>
<accession>A6BJY1</accession>
<evidence type="ECO:0000313" key="2">
    <source>
        <dbReference type="Proteomes" id="UP000004016"/>
    </source>
</evidence>